<organism evidence="1 2">
    <name type="scientific">Penicillium capsulatum</name>
    <dbReference type="NCBI Taxonomy" id="69766"/>
    <lineage>
        <taxon>Eukaryota</taxon>
        <taxon>Fungi</taxon>
        <taxon>Dikarya</taxon>
        <taxon>Ascomycota</taxon>
        <taxon>Pezizomycotina</taxon>
        <taxon>Eurotiomycetes</taxon>
        <taxon>Eurotiomycetidae</taxon>
        <taxon>Eurotiales</taxon>
        <taxon>Aspergillaceae</taxon>
        <taxon>Penicillium</taxon>
    </lineage>
</organism>
<name>A0A9W9HQS3_9EURO</name>
<accession>A0A9W9HQS3</accession>
<proteinExistence type="predicted"/>
<gene>
    <name evidence="1" type="ORF">N7492_008459</name>
</gene>
<protein>
    <submittedName>
        <fullName evidence="1">Uncharacterized protein</fullName>
    </submittedName>
</protein>
<dbReference type="AlphaFoldDB" id="A0A9W9HQS3"/>
<dbReference type="EMBL" id="JAPQKO010000006">
    <property type="protein sequence ID" value="KAJ5155656.1"/>
    <property type="molecule type" value="Genomic_DNA"/>
</dbReference>
<evidence type="ECO:0000313" key="2">
    <source>
        <dbReference type="Proteomes" id="UP001146351"/>
    </source>
</evidence>
<comment type="caution">
    <text evidence="1">The sequence shown here is derived from an EMBL/GenBank/DDBJ whole genome shotgun (WGS) entry which is preliminary data.</text>
</comment>
<reference evidence="1" key="1">
    <citation type="submission" date="2022-11" db="EMBL/GenBank/DDBJ databases">
        <authorList>
            <person name="Petersen C."/>
        </authorList>
    </citation>
    <scope>NUCLEOTIDE SEQUENCE</scope>
    <source>
        <strain evidence="1">IBT 21917</strain>
    </source>
</reference>
<dbReference type="Proteomes" id="UP001146351">
    <property type="component" value="Unassembled WGS sequence"/>
</dbReference>
<sequence>MSEIRPTAHDNQILQGQGLQGYQKKLEQMEKDNQSRMDLLLNSTKKSRRDASVPSVFAESLQLTPISNLPTANTNHQVLPALRPALCGNSWFPPYPYSDWGHDSNPEQARLEPTGCTPSGPNLIPPNETRPSNFEGHDLEHMAGPFMTEQLRYHPTCPRVRFLLIQPSGLSSMYTQMTEFVSHYLVRTVRLISEDASIMLSLSRSHVVSVVPMYFKSPVPMGLAKMARVESFFTNPE</sequence>
<reference evidence="1" key="2">
    <citation type="journal article" date="2023" name="IMA Fungus">
        <title>Comparative genomic study of the Penicillium genus elucidates a diverse pangenome and 15 lateral gene transfer events.</title>
        <authorList>
            <person name="Petersen C."/>
            <person name="Sorensen T."/>
            <person name="Nielsen M.R."/>
            <person name="Sondergaard T.E."/>
            <person name="Sorensen J.L."/>
            <person name="Fitzpatrick D.A."/>
            <person name="Frisvad J.C."/>
            <person name="Nielsen K.L."/>
        </authorList>
    </citation>
    <scope>NUCLEOTIDE SEQUENCE</scope>
    <source>
        <strain evidence="1">IBT 21917</strain>
    </source>
</reference>
<keyword evidence="2" id="KW-1185">Reference proteome</keyword>
<evidence type="ECO:0000313" key="1">
    <source>
        <dbReference type="EMBL" id="KAJ5155656.1"/>
    </source>
</evidence>